<dbReference type="STRING" id="2594813.A0A395N1H9"/>
<sequence>MKLSPSMYLTLLLGASSTSGANPSADCKCFPGDSCWPSAAEWKALNISVSGNLIKTVPLGAPCHDPTFEEDLCQSLKQQWQNATIHFASSSSVMAPFFANQSCDPFQPRISPCKLGNYVSYAIAADKASDVQEAITFARANNIRLVIRNTGHDYLGRSTGAGGLGVWTHRLKNIEFVDWDDGTYIGNAVKLGAGVQGFEILEAANSRGLVVVGGECPTVGIAGGYSQGGGHSALSTNFGLSVDNVLSWEVITADGKHLTTNKDENADLFWALRGGGGGTFGVVISMTVKAHPGTITSGASLSFSTQTNSEERLWAGIQAFHNTLEDMVDAGTMVIHIITNTSFLIAPLTAYNKTEVQVKDILKPFVSSLISEDVDFDVTYKESKTYYDHYNEFLGPLPYGKIPVGFEQYGGRLVPRSVVPNFTETLRQVTSRGVTWVGVATDVGQFGTRATTSVHPAWRSTLVHALLSTPWDSTKPWDDMVKLQDLMTNVIMPKVEAATPGSGAYVNEADFRQLNFQDTFWGDNYNDLLKIKRKWDPENFFFVPKGVGSEIWYIAEDGRMCKSVAKNHMLKKASV</sequence>
<proteinExistence type="inferred from homology"/>
<evidence type="ECO:0000313" key="5">
    <source>
        <dbReference type="EMBL" id="RFN53984.1"/>
    </source>
</evidence>
<name>A0A395N1H9_9HYPO</name>
<dbReference type="InterPro" id="IPR036318">
    <property type="entry name" value="FAD-bd_PCMH-like_sf"/>
</dbReference>
<evidence type="ECO:0000313" key="6">
    <source>
        <dbReference type="Proteomes" id="UP000265631"/>
    </source>
</evidence>
<dbReference type="PANTHER" id="PTHR13878">
    <property type="entry name" value="GULONOLACTONE OXIDASE"/>
    <property type="match status" value="1"/>
</dbReference>
<comment type="similarity">
    <text evidence="1">Belongs to the oxygen-dependent FAD-linked oxidoreductase family.</text>
</comment>
<dbReference type="InterPro" id="IPR016169">
    <property type="entry name" value="FAD-bd_PCMH_sub2"/>
</dbReference>
<feature type="domain" description="FAD-binding PCMH-type" evidence="4">
    <location>
        <begin position="115"/>
        <end position="293"/>
    </location>
</feature>
<dbReference type="InterPro" id="IPR050432">
    <property type="entry name" value="FAD-linked_Oxidoreductases_BP"/>
</dbReference>
<dbReference type="GO" id="GO:0016491">
    <property type="term" value="F:oxidoreductase activity"/>
    <property type="evidence" value="ECO:0007669"/>
    <property type="project" value="UniProtKB-KW"/>
</dbReference>
<dbReference type="Gene3D" id="3.30.465.10">
    <property type="match status" value="2"/>
</dbReference>
<dbReference type="InterPro" id="IPR016166">
    <property type="entry name" value="FAD-bd_PCMH"/>
</dbReference>
<protein>
    <submittedName>
        <fullName evidence="5">FAD binding domain-containing protein</fullName>
    </submittedName>
</protein>
<dbReference type="EMBL" id="PXXK01000033">
    <property type="protein sequence ID" value="RFN53984.1"/>
    <property type="molecule type" value="Genomic_DNA"/>
</dbReference>
<accession>A0A395N1H9</accession>
<dbReference type="Pfam" id="PF01565">
    <property type="entry name" value="FAD_binding_4"/>
    <property type="match status" value="1"/>
</dbReference>
<dbReference type="InterPro" id="IPR006094">
    <property type="entry name" value="Oxid_FAD_bind_N"/>
</dbReference>
<dbReference type="SUPFAM" id="SSF56176">
    <property type="entry name" value="FAD-binding/transporter-associated domain-like"/>
    <property type="match status" value="1"/>
</dbReference>
<feature type="chain" id="PRO_5017430986" evidence="3">
    <location>
        <begin position="21"/>
        <end position="575"/>
    </location>
</feature>
<keyword evidence="6" id="KW-1185">Reference proteome</keyword>
<evidence type="ECO:0000256" key="1">
    <source>
        <dbReference type="ARBA" id="ARBA00005466"/>
    </source>
</evidence>
<evidence type="ECO:0000259" key="4">
    <source>
        <dbReference type="PROSITE" id="PS51387"/>
    </source>
</evidence>
<keyword evidence="3" id="KW-0732">Signal</keyword>
<evidence type="ECO:0000256" key="2">
    <source>
        <dbReference type="ARBA" id="ARBA00023002"/>
    </source>
</evidence>
<dbReference type="PANTHER" id="PTHR13878:SF91">
    <property type="entry name" value="FAD BINDING DOMAIN PROTEIN (AFU_ORTHOLOGUE AFUA_6G12070)-RELATED"/>
    <property type="match status" value="1"/>
</dbReference>
<keyword evidence="2" id="KW-0560">Oxidoreductase</keyword>
<dbReference type="GO" id="GO:0071949">
    <property type="term" value="F:FAD binding"/>
    <property type="evidence" value="ECO:0007669"/>
    <property type="project" value="InterPro"/>
</dbReference>
<dbReference type="Pfam" id="PF08031">
    <property type="entry name" value="BBE"/>
    <property type="match status" value="1"/>
</dbReference>
<comment type="caution">
    <text evidence="5">The sequence shown here is derived from an EMBL/GenBank/DDBJ whole genome shotgun (WGS) entry which is preliminary data.</text>
</comment>
<dbReference type="PROSITE" id="PS51387">
    <property type="entry name" value="FAD_PCMH"/>
    <property type="match status" value="1"/>
</dbReference>
<reference evidence="5 6" key="1">
    <citation type="journal article" date="2018" name="PLoS Pathog.">
        <title>Evolution of structural diversity of trichothecenes, a family of toxins produced by plant pathogenic and entomopathogenic fungi.</title>
        <authorList>
            <person name="Proctor R.H."/>
            <person name="McCormick S.P."/>
            <person name="Kim H.S."/>
            <person name="Cardoza R.E."/>
            <person name="Stanley A.M."/>
            <person name="Lindo L."/>
            <person name="Kelly A."/>
            <person name="Brown D.W."/>
            <person name="Lee T."/>
            <person name="Vaughan M.M."/>
            <person name="Alexander N.J."/>
            <person name="Busman M."/>
            <person name="Gutierrez S."/>
        </authorList>
    </citation>
    <scope>NUCLEOTIDE SEQUENCE [LARGE SCALE GENOMIC DNA]</scope>
    <source>
        <strain evidence="5 6">NRRL 13405</strain>
    </source>
</reference>
<evidence type="ECO:0000256" key="3">
    <source>
        <dbReference type="SAM" id="SignalP"/>
    </source>
</evidence>
<organism evidence="5 6">
    <name type="scientific">Fusarium flagelliforme</name>
    <dbReference type="NCBI Taxonomy" id="2675880"/>
    <lineage>
        <taxon>Eukaryota</taxon>
        <taxon>Fungi</taxon>
        <taxon>Dikarya</taxon>
        <taxon>Ascomycota</taxon>
        <taxon>Pezizomycotina</taxon>
        <taxon>Sordariomycetes</taxon>
        <taxon>Hypocreomycetidae</taxon>
        <taxon>Hypocreales</taxon>
        <taxon>Nectriaceae</taxon>
        <taxon>Fusarium</taxon>
        <taxon>Fusarium incarnatum-equiseti species complex</taxon>
    </lineage>
</organism>
<dbReference type="AlphaFoldDB" id="A0A395N1H9"/>
<gene>
    <name evidence="5" type="ORF">FIE12Z_1731</name>
</gene>
<dbReference type="Proteomes" id="UP000265631">
    <property type="component" value="Unassembled WGS sequence"/>
</dbReference>
<feature type="signal peptide" evidence="3">
    <location>
        <begin position="1"/>
        <end position="20"/>
    </location>
</feature>
<dbReference type="InterPro" id="IPR012951">
    <property type="entry name" value="BBE"/>
</dbReference>